<evidence type="ECO:0000313" key="2">
    <source>
        <dbReference type="EMBL" id="MEZ8720073.1"/>
    </source>
</evidence>
<keyword evidence="1" id="KW-0732">Signal</keyword>
<evidence type="ECO:0008006" key="4">
    <source>
        <dbReference type="Google" id="ProtNLM"/>
    </source>
</evidence>
<gene>
    <name evidence="2" type="ORF">AB6D66_03265</name>
</gene>
<sequence length="256" mass="29385">MAKWHYLIAPMLVVSSTVIAQEASSETSMKKWQHSIEIYAQALNIRGDTTIGNISTDVDVDPAFIMDHIDMGAMLRLEGIYDNQWGYYIDYSYMKLSGKTDSVLDINKNILKGSLDIRQGVLEVKGFKRYQYDVGMIDYMVGIRWWDNDIDTRLYGSNGNVDLRKSLNEDWIDYLIGVRWTKALHKNWAVHTSLDMGLGSDTNFTSSLLTGVRYQINDWSDLNIAYKSTWVDYENKGTYEYDTATQGFLVGWAAHF</sequence>
<dbReference type="EMBL" id="JBFSSG010000003">
    <property type="protein sequence ID" value="MEZ8720073.1"/>
    <property type="molecule type" value="Genomic_DNA"/>
</dbReference>
<comment type="caution">
    <text evidence="2">The sequence shown here is derived from an EMBL/GenBank/DDBJ whole genome shotgun (WGS) entry which is preliminary data.</text>
</comment>
<keyword evidence="3" id="KW-1185">Reference proteome</keyword>
<name>A0ABV4MSE2_9VIBR</name>
<dbReference type="Proteomes" id="UP001570071">
    <property type="component" value="Unassembled WGS sequence"/>
</dbReference>
<organism evidence="2 3">
    <name type="scientific">Vibrio pomeroyi</name>
    <dbReference type="NCBI Taxonomy" id="198832"/>
    <lineage>
        <taxon>Bacteria</taxon>
        <taxon>Pseudomonadati</taxon>
        <taxon>Pseudomonadota</taxon>
        <taxon>Gammaproteobacteria</taxon>
        <taxon>Vibrionales</taxon>
        <taxon>Vibrionaceae</taxon>
        <taxon>Vibrio</taxon>
    </lineage>
</organism>
<reference evidence="2 3" key="1">
    <citation type="journal article" date="2024" name="ISME J.">
        <title>Tailless and filamentous prophages are predominant in marine Vibrio.</title>
        <authorList>
            <person name="Steensen K."/>
            <person name="Seneca J."/>
            <person name="Bartlau N."/>
            <person name="Yu X.A."/>
            <person name="Hussain F.A."/>
            <person name="Polz M.F."/>
        </authorList>
    </citation>
    <scope>NUCLEOTIDE SEQUENCE [LARGE SCALE GENOMIC DNA]</scope>
    <source>
        <strain evidence="2 3">10N.239.312.F12</strain>
    </source>
</reference>
<feature type="chain" id="PRO_5045574519" description="DUF481 domain-containing protein" evidence="1">
    <location>
        <begin position="21"/>
        <end position="256"/>
    </location>
</feature>
<evidence type="ECO:0000256" key="1">
    <source>
        <dbReference type="SAM" id="SignalP"/>
    </source>
</evidence>
<feature type="signal peptide" evidence="1">
    <location>
        <begin position="1"/>
        <end position="20"/>
    </location>
</feature>
<proteinExistence type="predicted"/>
<accession>A0ABV4MSE2</accession>
<protein>
    <recommendedName>
        <fullName evidence="4">DUF481 domain-containing protein</fullName>
    </recommendedName>
</protein>
<evidence type="ECO:0000313" key="3">
    <source>
        <dbReference type="Proteomes" id="UP001570071"/>
    </source>
</evidence>
<dbReference type="RefSeq" id="WP_372122181.1">
    <property type="nucleotide sequence ID" value="NZ_JBFSSG010000003.1"/>
</dbReference>